<feature type="domain" description="Aminotransferase class I/classII large" evidence="7">
    <location>
        <begin position="69"/>
        <end position="400"/>
    </location>
</feature>
<evidence type="ECO:0000259" key="7">
    <source>
        <dbReference type="Pfam" id="PF00155"/>
    </source>
</evidence>
<organism evidence="8 9">
    <name type="scientific">Rubripirellula lacrimiformis</name>
    <dbReference type="NCBI Taxonomy" id="1930273"/>
    <lineage>
        <taxon>Bacteria</taxon>
        <taxon>Pseudomonadati</taxon>
        <taxon>Planctomycetota</taxon>
        <taxon>Planctomycetia</taxon>
        <taxon>Pirellulales</taxon>
        <taxon>Pirellulaceae</taxon>
        <taxon>Rubripirellula</taxon>
    </lineage>
</organism>
<name>A0A517N7U4_9BACT</name>
<gene>
    <name evidence="8" type="ORF">K227x_15840</name>
</gene>
<evidence type="ECO:0000256" key="2">
    <source>
        <dbReference type="ARBA" id="ARBA00007441"/>
    </source>
</evidence>
<keyword evidence="5" id="KW-0663">Pyridoxal phosphate</keyword>
<dbReference type="GO" id="GO:0008483">
    <property type="term" value="F:transaminase activity"/>
    <property type="evidence" value="ECO:0007669"/>
    <property type="project" value="UniProtKB-KW"/>
</dbReference>
<evidence type="ECO:0000256" key="4">
    <source>
        <dbReference type="ARBA" id="ARBA00022679"/>
    </source>
</evidence>
<dbReference type="Pfam" id="PF00155">
    <property type="entry name" value="Aminotran_1_2"/>
    <property type="match status" value="1"/>
</dbReference>
<evidence type="ECO:0000256" key="5">
    <source>
        <dbReference type="ARBA" id="ARBA00022898"/>
    </source>
</evidence>
<dbReference type="InterPro" id="IPR015421">
    <property type="entry name" value="PyrdxlP-dep_Trfase_major"/>
</dbReference>
<dbReference type="KEGG" id="rlc:K227x_15840"/>
<keyword evidence="3 6" id="KW-0032">Aminotransferase</keyword>
<comment type="similarity">
    <text evidence="2 6">Belongs to the class-I pyridoxal-phosphate-dependent aminotransferase family.</text>
</comment>
<dbReference type="Gene3D" id="3.40.640.10">
    <property type="entry name" value="Type I PLP-dependent aspartate aminotransferase-like (Major domain)"/>
    <property type="match status" value="1"/>
</dbReference>
<dbReference type="PANTHER" id="PTHR46383:SF3">
    <property type="entry name" value="ASPARTATE AMINOTRANSFERASE-RELATED"/>
    <property type="match status" value="1"/>
</dbReference>
<dbReference type="InterPro" id="IPR004838">
    <property type="entry name" value="NHTrfase_class1_PyrdxlP-BS"/>
</dbReference>
<dbReference type="SUPFAM" id="SSF53383">
    <property type="entry name" value="PLP-dependent transferases"/>
    <property type="match status" value="1"/>
</dbReference>
<evidence type="ECO:0000313" key="8">
    <source>
        <dbReference type="EMBL" id="QDT03202.1"/>
    </source>
</evidence>
<protein>
    <recommendedName>
        <fullName evidence="6">Aminotransferase</fullName>
        <ecNumber evidence="6">2.6.1.-</ecNumber>
    </recommendedName>
</protein>
<dbReference type="EC" id="2.6.1.-" evidence="6"/>
<keyword evidence="4 6" id="KW-0808">Transferase</keyword>
<accession>A0A517N7U4</accession>
<keyword evidence="9" id="KW-1185">Reference proteome</keyword>
<dbReference type="GO" id="GO:0030170">
    <property type="term" value="F:pyridoxal phosphate binding"/>
    <property type="evidence" value="ECO:0007669"/>
    <property type="project" value="InterPro"/>
</dbReference>
<evidence type="ECO:0000256" key="6">
    <source>
        <dbReference type="RuleBase" id="RU000481"/>
    </source>
</evidence>
<dbReference type="PANTHER" id="PTHR46383">
    <property type="entry name" value="ASPARTATE AMINOTRANSFERASE"/>
    <property type="match status" value="1"/>
</dbReference>
<dbReference type="Proteomes" id="UP000318538">
    <property type="component" value="Chromosome"/>
</dbReference>
<sequence>MPGVLVRMPDMLNRCYNFGFTQSSFTQRDGFLKPTRARNPMHPWIADRTNAFDSSGIRKVFDLAAKLKDPINLSIGQPDFDVPDEIKSATIEAIQSGKNAYSPTQGIGPLREAIASEVKELYSHADRDVFVSSGTSGGLMLAMLAMINPGDEVIYLDPYFVMYPALVKMCGGVPVPVDSYPDFRLDPAKIEAAITSKTKMILVNSPANPTGVTATEDELKAVAKIAADRNIALVSDEIYSRFFYDGKFSSPAAFNEQTIVIDGFSKSHAMTGWRVGYVHGPSAIINTMLKIQQYSFVCSPQPAQWGALRAMEVNLDGHIADYARKRDLIVDGLSDKFEIAKPGGAFYVFPKSPIASGAKFVEKAIEKGLLIIPGNIFSHRDTHFRISFAAPDETLHRGIELLRKMV</sequence>
<dbReference type="AlphaFoldDB" id="A0A517N7U4"/>
<evidence type="ECO:0000256" key="3">
    <source>
        <dbReference type="ARBA" id="ARBA00022576"/>
    </source>
</evidence>
<evidence type="ECO:0000313" key="9">
    <source>
        <dbReference type="Proteomes" id="UP000318538"/>
    </source>
</evidence>
<dbReference type="InterPro" id="IPR050596">
    <property type="entry name" value="AspAT/PAT-like"/>
</dbReference>
<reference evidence="8 9" key="1">
    <citation type="submission" date="2019-02" db="EMBL/GenBank/DDBJ databases">
        <title>Deep-cultivation of Planctomycetes and their phenomic and genomic characterization uncovers novel biology.</title>
        <authorList>
            <person name="Wiegand S."/>
            <person name="Jogler M."/>
            <person name="Boedeker C."/>
            <person name="Pinto D."/>
            <person name="Vollmers J."/>
            <person name="Rivas-Marin E."/>
            <person name="Kohn T."/>
            <person name="Peeters S.H."/>
            <person name="Heuer A."/>
            <person name="Rast P."/>
            <person name="Oberbeckmann S."/>
            <person name="Bunk B."/>
            <person name="Jeske O."/>
            <person name="Meyerdierks A."/>
            <person name="Storesund J.E."/>
            <person name="Kallscheuer N."/>
            <person name="Luecker S."/>
            <person name="Lage O.M."/>
            <person name="Pohl T."/>
            <person name="Merkel B.J."/>
            <person name="Hornburger P."/>
            <person name="Mueller R.-W."/>
            <person name="Bruemmer F."/>
            <person name="Labrenz M."/>
            <person name="Spormann A.M."/>
            <person name="Op den Camp H."/>
            <person name="Overmann J."/>
            <person name="Amann R."/>
            <person name="Jetten M.S.M."/>
            <person name="Mascher T."/>
            <person name="Medema M.H."/>
            <person name="Devos D.P."/>
            <person name="Kaster A.-K."/>
            <person name="Ovreas L."/>
            <person name="Rohde M."/>
            <person name="Galperin M.Y."/>
            <person name="Jogler C."/>
        </authorList>
    </citation>
    <scope>NUCLEOTIDE SEQUENCE [LARGE SCALE GENOMIC DNA]</scope>
    <source>
        <strain evidence="8 9">K22_7</strain>
    </source>
</reference>
<evidence type="ECO:0000256" key="1">
    <source>
        <dbReference type="ARBA" id="ARBA00001933"/>
    </source>
</evidence>
<comment type="cofactor">
    <cofactor evidence="1 6">
        <name>pyridoxal 5'-phosphate</name>
        <dbReference type="ChEBI" id="CHEBI:597326"/>
    </cofactor>
</comment>
<dbReference type="InterPro" id="IPR004839">
    <property type="entry name" value="Aminotransferase_I/II_large"/>
</dbReference>
<proteinExistence type="inferred from homology"/>
<dbReference type="InterPro" id="IPR015424">
    <property type="entry name" value="PyrdxlP-dep_Trfase"/>
</dbReference>
<dbReference type="FunFam" id="3.40.640.10:FF:000033">
    <property type="entry name" value="Aspartate aminotransferase"/>
    <property type="match status" value="1"/>
</dbReference>
<dbReference type="EMBL" id="CP036525">
    <property type="protein sequence ID" value="QDT03202.1"/>
    <property type="molecule type" value="Genomic_DNA"/>
</dbReference>
<dbReference type="CDD" id="cd00609">
    <property type="entry name" value="AAT_like"/>
    <property type="match status" value="1"/>
</dbReference>
<dbReference type="PROSITE" id="PS00105">
    <property type="entry name" value="AA_TRANSFER_CLASS_1"/>
    <property type="match status" value="1"/>
</dbReference>
<dbReference type="GO" id="GO:0006520">
    <property type="term" value="P:amino acid metabolic process"/>
    <property type="evidence" value="ECO:0007669"/>
    <property type="project" value="InterPro"/>
</dbReference>